<dbReference type="InterPro" id="IPR050256">
    <property type="entry name" value="Glycosyltransferase_2"/>
</dbReference>
<proteinExistence type="inferred from homology"/>
<dbReference type="InterPro" id="IPR001173">
    <property type="entry name" value="Glyco_trans_2-like"/>
</dbReference>
<dbReference type="CDD" id="cd04179">
    <property type="entry name" value="DPM_DPG-synthase_like"/>
    <property type="match status" value="1"/>
</dbReference>
<feature type="domain" description="Glycosyltransferase 2-like" evidence="2">
    <location>
        <begin position="19"/>
        <end position="174"/>
    </location>
</feature>
<keyword evidence="3" id="KW-0808">Transferase</keyword>
<evidence type="ECO:0000259" key="2">
    <source>
        <dbReference type="Pfam" id="PF00535"/>
    </source>
</evidence>
<dbReference type="RefSeq" id="WP_052359064.1">
    <property type="nucleotide sequence ID" value="NZ_BMNZ01000012.1"/>
</dbReference>
<dbReference type="Proteomes" id="UP000623461">
    <property type="component" value="Unassembled WGS sequence"/>
</dbReference>
<dbReference type="Pfam" id="PF00535">
    <property type="entry name" value="Glycos_transf_2"/>
    <property type="match status" value="1"/>
</dbReference>
<name>A0ABQ2IFH9_9MICO</name>
<dbReference type="SUPFAM" id="SSF53448">
    <property type="entry name" value="Nucleotide-diphospho-sugar transferases"/>
    <property type="match status" value="1"/>
</dbReference>
<dbReference type="PANTHER" id="PTHR48090">
    <property type="entry name" value="UNDECAPRENYL-PHOSPHATE 4-DEOXY-4-FORMAMIDO-L-ARABINOSE TRANSFERASE-RELATED"/>
    <property type="match status" value="1"/>
</dbReference>
<evidence type="ECO:0000313" key="3">
    <source>
        <dbReference type="EMBL" id="GGN09612.1"/>
    </source>
</evidence>
<evidence type="ECO:0000313" key="4">
    <source>
        <dbReference type="Proteomes" id="UP000623461"/>
    </source>
</evidence>
<reference evidence="4" key="1">
    <citation type="journal article" date="2019" name="Int. J. Syst. Evol. Microbiol.">
        <title>The Global Catalogue of Microorganisms (GCM) 10K type strain sequencing project: providing services to taxonomists for standard genome sequencing and annotation.</title>
        <authorList>
            <consortium name="The Broad Institute Genomics Platform"/>
            <consortium name="The Broad Institute Genome Sequencing Center for Infectious Disease"/>
            <person name="Wu L."/>
            <person name="Ma J."/>
        </authorList>
    </citation>
    <scope>NUCLEOTIDE SEQUENCE [LARGE SCALE GENOMIC DNA]</scope>
    <source>
        <strain evidence="4">JCM 1365</strain>
    </source>
</reference>
<dbReference type="EMBL" id="BMNZ01000012">
    <property type="protein sequence ID" value="GGN09612.1"/>
    <property type="molecule type" value="Genomic_DNA"/>
</dbReference>
<dbReference type="Gene3D" id="3.90.550.10">
    <property type="entry name" value="Spore Coat Polysaccharide Biosynthesis Protein SpsA, Chain A"/>
    <property type="match status" value="1"/>
</dbReference>
<protein>
    <submittedName>
        <fullName evidence="3">Glycosyl transferase family 2</fullName>
    </submittedName>
</protein>
<accession>A0ABQ2IFH9</accession>
<comment type="caution">
    <text evidence="3">The sequence shown here is derived from an EMBL/GenBank/DDBJ whole genome shotgun (WGS) entry which is preliminary data.</text>
</comment>
<organism evidence="3 4">
    <name type="scientific">Terrabacter tumescens</name>
    <dbReference type="NCBI Taxonomy" id="60443"/>
    <lineage>
        <taxon>Bacteria</taxon>
        <taxon>Bacillati</taxon>
        <taxon>Actinomycetota</taxon>
        <taxon>Actinomycetes</taxon>
        <taxon>Micrococcales</taxon>
        <taxon>Intrasporangiaceae</taxon>
        <taxon>Terrabacter</taxon>
    </lineage>
</organism>
<evidence type="ECO:0000256" key="1">
    <source>
        <dbReference type="ARBA" id="ARBA00006739"/>
    </source>
</evidence>
<dbReference type="InterPro" id="IPR029044">
    <property type="entry name" value="Nucleotide-diphossugar_trans"/>
</dbReference>
<keyword evidence="4" id="KW-1185">Reference proteome</keyword>
<dbReference type="PANTHER" id="PTHR48090:SF7">
    <property type="entry name" value="RFBJ PROTEIN"/>
    <property type="match status" value="1"/>
</dbReference>
<gene>
    <name evidence="3" type="ORF">GCM10009721_41880</name>
</gene>
<sequence length="252" mass="26355">MTQQTQGGGGPTAEPRVLVVMPAFNEAECIAAVLTEVLDALPAADVLVVDDGSVDATAAIARRFPVKVARHPFNMGVGGAMRTGFRYASANAYDVVVQIDADGQHVASQAQELIDATSQVDIVIGSRFSSGAGYDVHRMRGTSMRLVAGLMSLVVGNTLTDSTSGFRAFSRAAVELFAHHYPCEYLGDTVESLVLARRSGLRVGEVGVVMRQRAGGRPSQGTVSSIGYAGRAVATVFLGMVRAKPVTGGVLQ</sequence>
<dbReference type="GO" id="GO:0016740">
    <property type="term" value="F:transferase activity"/>
    <property type="evidence" value="ECO:0007669"/>
    <property type="project" value="UniProtKB-KW"/>
</dbReference>
<comment type="similarity">
    <text evidence="1">Belongs to the glycosyltransferase 2 family.</text>
</comment>